<protein>
    <recommendedName>
        <fullName evidence="1">ATP-dependent DNA helicase</fullName>
        <ecNumber evidence="1">5.6.2.3</ecNumber>
    </recommendedName>
</protein>
<evidence type="ECO:0000256" key="2">
    <source>
        <dbReference type="SAM" id="MobiDB-lite"/>
    </source>
</evidence>
<dbReference type="GO" id="GO:0005524">
    <property type="term" value="F:ATP binding"/>
    <property type="evidence" value="ECO:0007669"/>
    <property type="project" value="UniProtKB-KW"/>
</dbReference>
<dbReference type="GO" id="GO:0016787">
    <property type="term" value="F:hydrolase activity"/>
    <property type="evidence" value="ECO:0007669"/>
    <property type="project" value="UniProtKB-KW"/>
</dbReference>
<feature type="region of interest" description="Disordered" evidence="2">
    <location>
        <begin position="433"/>
        <end position="454"/>
    </location>
</feature>
<organism evidence="5 6">
    <name type="scientific">Daphnia galeata</name>
    <dbReference type="NCBI Taxonomy" id="27404"/>
    <lineage>
        <taxon>Eukaryota</taxon>
        <taxon>Metazoa</taxon>
        <taxon>Ecdysozoa</taxon>
        <taxon>Arthropoda</taxon>
        <taxon>Crustacea</taxon>
        <taxon>Branchiopoda</taxon>
        <taxon>Diplostraca</taxon>
        <taxon>Cladocera</taxon>
        <taxon>Anomopoda</taxon>
        <taxon>Daphniidae</taxon>
        <taxon>Daphnia</taxon>
    </lineage>
</organism>
<dbReference type="PANTHER" id="PTHR47642:SF6">
    <property type="entry name" value="ATP-DEPENDENT DNA HELICASE"/>
    <property type="match status" value="1"/>
</dbReference>
<dbReference type="InterPro" id="IPR051055">
    <property type="entry name" value="PIF1_helicase"/>
</dbReference>
<evidence type="ECO:0000313" key="5">
    <source>
        <dbReference type="EMBL" id="CAH0103887.1"/>
    </source>
</evidence>
<feature type="domain" description="Helitron helicase-like" evidence="4">
    <location>
        <begin position="649"/>
        <end position="785"/>
    </location>
</feature>
<dbReference type="Proteomes" id="UP000789390">
    <property type="component" value="Unassembled WGS sequence"/>
</dbReference>
<keyword evidence="1" id="KW-0234">DNA repair</keyword>
<comment type="caution">
    <text evidence="5">The sequence shown here is derived from an EMBL/GenBank/DDBJ whole genome shotgun (WGS) entry which is preliminary data.</text>
</comment>
<dbReference type="GO" id="GO:0043139">
    <property type="term" value="F:5'-3' DNA helicase activity"/>
    <property type="evidence" value="ECO:0007669"/>
    <property type="project" value="UniProtKB-EC"/>
</dbReference>
<evidence type="ECO:0000259" key="4">
    <source>
        <dbReference type="Pfam" id="PF14214"/>
    </source>
</evidence>
<keyword evidence="1" id="KW-0547">Nucleotide-binding</keyword>
<dbReference type="InterPro" id="IPR027417">
    <property type="entry name" value="P-loop_NTPase"/>
</dbReference>
<dbReference type="EC" id="5.6.2.3" evidence="1"/>
<accession>A0A8J2RS59</accession>
<comment type="cofactor">
    <cofactor evidence="1">
        <name>Mg(2+)</name>
        <dbReference type="ChEBI" id="CHEBI:18420"/>
    </cofactor>
</comment>
<feature type="compositionally biased region" description="Basic residues" evidence="2">
    <location>
        <begin position="1"/>
        <end position="16"/>
    </location>
</feature>
<sequence length="2113" mass="238804">MPPKKRVRLSTKKKGRSKESVSENISLSDEDVSPEVKTKQGEKQNTVKQFLLGAVEKTKKTVGIGNSTIAEKTFQTNRMPTFTANSNQKASLNKNDVFENDVHTKRDRRLKKVVDDACFSSSSSKSDECAARNTFHISSSSEFCIAKEPKNSFGKPKISTAMSLTEISAEWSSCEEDNAIKNGNSESVCASIENKCSNHRSNVTKELAAYQWSSVDEDGEKYFDIEIQSSTDEDPLDGKNKSEKETLVHQVRQRLLSTVQRIYSKQLTREKTELHENHLIYENLQHTEAAADGKELEEDISNLEDGALARHSGTSGPGGSCLKGHIYSNRLDTAFVTKKVPIIPGQSPVRVLVVSPFTNDASALNKGKLAATKTDYIIEPLKILQLYQFWNDVENEFMAKVGFDEESFRVLPNNAVSPEVYFLDNDKLEKVNEVNSKDKKKNKTPTTGGDSLLRSTNEEISSTMISCTITIKEKDNGEFVHEEILDALPTQTSNNPQTFVVRSAEDFVSDSDPNYLELRYPDLLPFGRGGFGETRKIPISKKRLVAYYANLSTRQFQKIDFVLPLYDYIVRTLSYNKAMVRAKLPSRMVDKDGSVMPQAVAYSKISKEDMRKSVEYQIECIKRKKLGQRAPRPPKSVSGLASSFFTDQKIANQTIQHSQAAANRNRQEVYAAHANNGKAHIWLTISPDDAKAYKVMWFALGPEEAIPHANAIPLGTKRFKILSEHPVAAALHFQRVLDIIIEDIIGWCSKKGKPYKRGGLFGVPKAWLRIVEEQSRLTLHTHILIWLYGHSKIEYQMNNALLCDNQQHLPEDDVNPTITETDPETTEEIKKKGNVDTLTKKLAANIETFIQGELKLPEEEMIFVLQCDTCPNEKLDIFSETALESMRSCGREYEAKILFCKACQKKVTITKKVQAAIQHGYDRFKKKKPTDEEIDSLMWKGLRQQEPTFTDMERDLWLLDFACIQMRVNLHDWRHRKSCFKNGRTQCRYCIPPMPCDSTTVKAHFQGENTNTELPAAESNPEIFTSLEINVRKRAPFIFLADCNTSIMSVLNCNNCTKYVKDQKLSMYYGAYTSKHNSDCEQSLAETLLAIEKHGEKILKQQEMARQQVIEQQGNDTRIQDENGEKSSTTKNQTLPRSEYSIGLGKLLSAIRASTNGDTIGGPLAAFVLLGNEIFAMSHQTAVLPLTQAIAYLEKETIYANITRYGEVKATIYDYVFRSEQNPKIDKMNLWSFTQKIESCKLKPRPSSCDGETDSNSEDESNSSRIIHKYSPDHPQHGTEGHRERMDERWPKYLAKRLPDLKSLEDSSELLPEERQERREEYAKGVLTMFIPFREKTDLVAVGETWWDAYQRQKNTLYADESTKTTIDSIQNYYESFCRSSSDRESLEFSKPDIEDMVREEKESLEMNEEEVNVIDFNEAGENNVEAAQVLTDDPFIRALESLTENPMDLPTRTWPPTTTHHDAMLAVQQLPSKSKQKFVLPGRASLGFSMDDSNPTPEHPHINTNLDKPFGTRVDLLENLEKALDDHLHKDILSDGTEPTLQEPNFPSLQDQSLLWSLNKQQHNAFLLMGAAMLQHIHSTNQLTEREKNSSITSKIKKLDSFLDALLPTNRHLVMFLAGSGGTGKSRIIKCFKDFTRRWHSVAATVICASSGVAAMLIEGCTLHAALGIGVRMDPPHPTLDQISAWSEVGILIIDEFSMVTPQMLSLLDERLRRLKGEPNKLYGGIHIVFCGDFFQLPPVGSGPIYSNHIPNASRNSIRSSNGRQLWKTCLTDVIELQQNHRQQDAEWAAALENFRINKPTQENVDLVSSRYMFDNATTIKSPPKFTMTAVPFNDMREKALRYCERRLMEKLPEITDARDWRTNGVLLIKARIQPLKTTTVISDQQKETIRNLGSKKLGRPGNLYCVVDAPYIVTDNSDVAKGVANGTLAYLQDIVLKPSATLTLELLPTGKKVASVCASEVDCLLFKHKNTAWTNVSPFSNLQKGCFPVIPTMKSVECKFNASFQLKIKVFQFACVLSLVLTGHKMQGISTDAIILGSLAPKDKSGNTGWLYVILSRVRTIHGLFLMEQIEKNHTKYIMRSDVQREMTRLRKIQLETIKRLDAARTSKESQ</sequence>
<keyword evidence="1" id="KW-0378">Hydrolase</keyword>
<comment type="catalytic activity">
    <reaction evidence="1">
        <text>ATP + H2O = ADP + phosphate + H(+)</text>
        <dbReference type="Rhea" id="RHEA:13065"/>
        <dbReference type="ChEBI" id="CHEBI:15377"/>
        <dbReference type="ChEBI" id="CHEBI:15378"/>
        <dbReference type="ChEBI" id="CHEBI:30616"/>
        <dbReference type="ChEBI" id="CHEBI:43474"/>
        <dbReference type="ChEBI" id="CHEBI:456216"/>
        <dbReference type="EC" id="5.6.2.3"/>
    </reaction>
</comment>
<keyword evidence="1" id="KW-0233">DNA recombination</keyword>
<dbReference type="Gene3D" id="3.40.50.300">
    <property type="entry name" value="P-loop containing nucleotide triphosphate hydrolases"/>
    <property type="match status" value="1"/>
</dbReference>
<feature type="compositionally biased region" description="Basic and acidic residues" evidence="2">
    <location>
        <begin position="1270"/>
        <end position="1288"/>
    </location>
</feature>
<dbReference type="PANTHER" id="PTHR47642">
    <property type="entry name" value="ATP-DEPENDENT DNA HELICASE"/>
    <property type="match status" value="1"/>
</dbReference>
<proteinExistence type="inferred from homology"/>
<dbReference type="EMBL" id="CAKKLH010000118">
    <property type="protein sequence ID" value="CAH0103887.1"/>
    <property type="molecule type" value="Genomic_DNA"/>
</dbReference>
<feature type="region of interest" description="Disordered" evidence="2">
    <location>
        <begin position="1242"/>
        <end position="1288"/>
    </location>
</feature>
<dbReference type="GO" id="GO:0006281">
    <property type="term" value="P:DNA repair"/>
    <property type="evidence" value="ECO:0007669"/>
    <property type="project" value="UniProtKB-KW"/>
</dbReference>
<evidence type="ECO:0000259" key="3">
    <source>
        <dbReference type="Pfam" id="PF05970"/>
    </source>
</evidence>
<feature type="region of interest" description="Disordered" evidence="2">
    <location>
        <begin position="1"/>
        <end position="43"/>
    </location>
</feature>
<feature type="region of interest" description="Disordered" evidence="2">
    <location>
        <begin position="1109"/>
        <end position="1135"/>
    </location>
</feature>
<keyword evidence="1" id="KW-0227">DNA damage</keyword>
<dbReference type="OrthoDB" id="416437at2759"/>
<dbReference type="Pfam" id="PF14214">
    <property type="entry name" value="Helitron_like_N"/>
    <property type="match status" value="1"/>
</dbReference>
<dbReference type="SUPFAM" id="SSF52540">
    <property type="entry name" value="P-loop containing nucleoside triphosphate hydrolases"/>
    <property type="match status" value="2"/>
</dbReference>
<name>A0A8J2RS59_9CRUS</name>
<keyword evidence="6" id="KW-1185">Reference proteome</keyword>
<dbReference type="InterPro" id="IPR010285">
    <property type="entry name" value="DNA_helicase_pif1-like_DEAD"/>
</dbReference>
<evidence type="ECO:0000313" key="6">
    <source>
        <dbReference type="Proteomes" id="UP000789390"/>
    </source>
</evidence>
<feature type="compositionally biased region" description="Acidic residues" evidence="2">
    <location>
        <begin position="1251"/>
        <end position="1261"/>
    </location>
</feature>
<feature type="compositionally biased region" description="Polar residues" evidence="2">
    <location>
        <begin position="1126"/>
        <end position="1135"/>
    </location>
</feature>
<evidence type="ECO:0000256" key="1">
    <source>
        <dbReference type="RuleBase" id="RU363044"/>
    </source>
</evidence>
<dbReference type="Pfam" id="PF05970">
    <property type="entry name" value="PIF1"/>
    <property type="match status" value="1"/>
</dbReference>
<feature type="domain" description="DNA helicase Pif1-like DEAD-box helicase" evidence="3">
    <location>
        <begin position="1611"/>
        <end position="1788"/>
    </location>
</feature>
<keyword evidence="1" id="KW-0067">ATP-binding</keyword>
<dbReference type="InterPro" id="IPR025476">
    <property type="entry name" value="Helitron_helicase-like"/>
</dbReference>
<reference evidence="5" key="1">
    <citation type="submission" date="2021-11" db="EMBL/GenBank/DDBJ databases">
        <authorList>
            <person name="Schell T."/>
        </authorList>
    </citation>
    <scope>NUCLEOTIDE SEQUENCE</scope>
    <source>
        <strain evidence="5">M5</strain>
    </source>
</reference>
<keyword evidence="1" id="KW-0347">Helicase</keyword>
<dbReference type="GO" id="GO:0000723">
    <property type="term" value="P:telomere maintenance"/>
    <property type="evidence" value="ECO:0007669"/>
    <property type="project" value="InterPro"/>
</dbReference>
<gene>
    <name evidence="5" type="ORF">DGAL_LOCUS6564</name>
</gene>
<dbReference type="GO" id="GO:0006310">
    <property type="term" value="P:DNA recombination"/>
    <property type="evidence" value="ECO:0007669"/>
    <property type="project" value="UniProtKB-KW"/>
</dbReference>
<comment type="similarity">
    <text evidence="1">Belongs to the helicase family.</text>
</comment>
<feature type="compositionally biased region" description="Polar residues" evidence="2">
    <location>
        <begin position="444"/>
        <end position="454"/>
    </location>
</feature>